<dbReference type="Proteomes" id="UP000664859">
    <property type="component" value="Unassembled WGS sequence"/>
</dbReference>
<sequence length="313" mass="34568">MGAAFFGSDEEKQMMREVREFAAANPGVCGPGGLLKPMDPEAVKAWDERAALYNIRTLLLRKLKIGPLLLANEAFRETFRREVQHRAACRTKQEIYGCLFAHPSGWMDVLQKPDSNKDPEGTEKKRAVLLSEVQSRGRPEHCHLYEVEDPEPDDEFDDSTTCCEFGEDFAEFLRGTCKAIEEGCTFINTVAANTGKAIGAWWQQTVDKPKRSSAACQGGIPSSAPLQQLPKVDQVCAERPIMAQQQQQQRQHQRQRSLSLSDLRVDTALARTASSAAVVPSTPPLKLIVSVPQSPVATVGCCPVEDVESPFHC</sequence>
<dbReference type="AlphaFoldDB" id="A0A835ZJC7"/>
<name>A0A835ZJC7_9STRA</name>
<protein>
    <submittedName>
        <fullName evidence="1">Uncharacterized protein</fullName>
    </submittedName>
</protein>
<reference evidence="1" key="1">
    <citation type="submission" date="2021-02" db="EMBL/GenBank/DDBJ databases">
        <title>First Annotated Genome of the Yellow-green Alga Tribonema minus.</title>
        <authorList>
            <person name="Mahan K.M."/>
        </authorList>
    </citation>
    <scope>NUCLEOTIDE SEQUENCE</scope>
    <source>
        <strain evidence="1">UTEX B ZZ1240</strain>
    </source>
</reference>
<dbReference type="EMBL" id="JAFCMP010000001">
    <property type="protein sequence ID" value="KAG5193154.1"/>
    <property type="molecule type" value="Genomic_DNA"/>
</dbReference>
<organism evidence="1 2">
    <name type="scientific">Tribonema minus</name>
    <dbReference type="NCBI Taxonomy" id="303371"/>
    <lineage>
        <taxon>Eukaryota</taxon>
        <taxon>Sar</taxon>
        <taxon>Stramenopiles</taxon>
        <taxon>Ochrophyta</taxon>
        <taxon>PX clade</taxon>
        <taxon>Xanthophyceae</taxon>
        <taxon>Tribonematales</taxon>
        <taxon>Tribonemataceae</taxon>
        <taxon>Tribonema</taxon>
    </lineage>
</organism>
<evidence type="ECO:0000313" key="1">
    <source>
        <dbReference type="EMBL" id="KAG5193154.1"/>
    </source>
</evidence>
<keyword evidence="2" id="KW-1185">Reference proteome</keyword>
<accession>A0A835ZJC7</accession>
<evidence type="ECO:0000313" key="2">
    <source>
        <dbReference type="Proteomes" id="UP000664859"/>
    </source>
</evidence>
<gene>
    <name evidence="1" type="ORF">JKP88DRAFT_292010</name>
</gene>
<proteinExistence type="predicted"/>
<comment type="caution">
    <text evidence="1">The sequence shown here is derived from an EMBL/GenBank/DDBJ whole genome shotgun (WGS) entry which is preliminary data.</text>
</comment>